<reference evidence="1 2" key="1">
    <citation type="submission" date="2020-08" db="EMBL/GenBank/DDBJ databases">
        <title>Genomic Encyclopedia of Type Strains, Phase III (KMG-III): the genomes of soil and plant-associated and newly described type strains.</title>
        <authorList>
            <person name="Whitman W."/>
        </authorList>
    </citation>
    <scope>NUCLEOTIDE SEQUENCE [LARGE SCALE GENOMIC DNA]</scope>
    <source>
        <strain evidence="1 2">CECT 8572</strain>
    </source>
</reference>
<organism evidence="1 2">
    <name type="scientific">Limimaricola variabilis</name>
    <dbReference type="NCBI Taxonomy" id="1492771"/>
    <lineage>
        <taxon>Bacteria</taxon>
        <taxon>Pseudomonadati</taxon>
        <taxon>Pseudomonadota</taxon>
        <taxon>Alphaproteobacteria</taxon>
        <taxon>Rhodobacterales</taxon>
        <taxon>Paracoccaceae</taxon>
        <taxon>Limimaricola</taxon>
    </lineage>
</organism>
<name>A0ABR6HR54_9RHOB</name>
<evidence type="ECO:0008006" key="3">
    <source>
        <dbReference type="Google" id="ProtNLM"/>
    </source>
</evidence>
<evidence type="ECO:0000313" key="1">
    <source>
        <dbReference type="EMBL" id="MBB3712859.1"/>
    </source>
</evidence>
<protein>
    <recommendedName>
        <fullName evidence="3">DUF4244 domain-containing protein</fullName>
    </recommendedName>
</protein>
<sequence>MKRRKFRIQSDQDGSVTEWSALLAGSVALALLAGAAFSEVATKMLADLKSTVETELRDDTAPTP</sequence>
<keyword evidence="2" id="KW-1185">Reference proteome</keyword>
<comment type="caution">
    <text evidence="1">The sequence shown here is derived from an EMBL/GenBank/DDBJ whole genome shotgun (WGS) entry which is preliminary data.</text>
</comment>
<proteinExistence type="predicted"/>
<dbReference type="RefSeq" id="WP_183473946.1">
    <property type="nucleotide sequence ID" value="NZ_CP139691.1"/>
</dbReference>
<gene>
    <name evidence="1" type="ORF">FHS00_002457</name>
</gene>
<dbReference type="Proteomes" id="UP000576152">
    <property type="component" value="Unassembled WGS sequence"/>
</dbReference>
<evidence type="ECO:0000313" key="2">
    <source>
        <dbReference type="Proteomes" id="UP000576152"/>
    </source>
</evidence>
<accession>A0ABR6HR54</accession>
<dbReference type="EMBL" id="JACIBX010000009">
    <property type="protein sequence ID" value="MBB3712859.1"/>
    <property type="molecule type" value="Genomic_DNA"/>
</dbReference>